<evidence type="ECO:0000259" key="8">
    <source>
        <dbReference type="PROSITE" id="PS51043"/>
    </source>
</evidence>
<organism evidence="9 10">
    <name type="scientific">Steinernema hermaphroditum</name>
    <dbReference type="NCBI Taxonomy" id="289476"/>
    <lineage>
        <taxon>Eukaryota</taxon>
        <taxon>Metazoa</taxon>
        <taxon>Ecdysozoa</taxon>
        <taxon>Nematoda</taxon>
        <taxon>Chromadorea</taxon>
        <taxon>Rhabditida</taxon>
        <taxon>Tylenchina</taxon>
        <taxon>Panagrolaimomorpha</taxon>
        <taxon>Strongyloidoidea</taxon>
        <taxon>Steinernematidae</taxon>
        <taxon>Steinernema</taxon>
    </lineage>
</organism>
<dbReference type="GO" id="GO:0031210">
    <property type="term" value="F:phosphatidylcholine binding"/>
    <property type="evidence" value="ECO:0007669"/>
    <property type="project" value="TreeGrafter"/>
</dbReference>
<feature type="region of interest" description="Disordered" evidence="7">
    <location>
        <begin position="1101"/>
        <end position="1124"/>
    </location>
</feature>
<evidence type="ECO:0000256" key="7">
    <source>
        <dbReference type="SAM" id="MobiDB-lite"/>
    </source>
</evidence>
<dbReference type="Pfam" id="PF24695">
    <property type="entry name" value="PITM1-3"/>
    <property type="match status" value="1"/>
</dbReference>
<dbReference type="Pfam" id="PF02121">
    <property type="entry name" value="IP_trans"/>
    <property type="match status" value="1"/>
</dbReference>
<keyword evidence="3" id="KW-0488">Methylation</keyword>
<dbReference type="InterPro" id="IPR031315">
    <property type="entry name" value="LNS2/PITP"/>
</dbReference>
<evidence type="ECO:0000256" key="3">
    <source>
        <dbReference type="ARBA" id="ARBA00022481"/>
    </source>
</evidence>
<comment type="caution">
    <text evidence="9">The sequence shown here is derived from an EMBL/GenBank/DDBJ whole genome shotgun (WGS) entry which is preliminary data.</text>
</comment>
<dbReference type="SMART" id="SM00775">
    <property type="entry name" value="LNS2"/>
    <property type="match status" value="1"/>
</dbReference>
<dbReference type="GO" id="GO:0012505">
    <property type="term" value="C:endomembrane system"/>
    <property type="evidence" value="ECO:0007669"/>
    <property type="project" value="UniProtKB-SubCell"/>
</dbReference>
<dbReference type="SMART" id="SM01127">
    <property type="entry name" value="DDHD"/>
    <property type="match status" value="1"/>
</dbReference>
<keyword evidence="5" id="KW-0106">Calcium</keyword>
<protein>
    <recommendedName>
        <fullName evidence="8">DDHD domain-containing protein</fullName>
    </recommendedName>
</protein>
<feature type="compositionally biased region" description="Polar residues" evidence="7">
    <location>
        <begin position="1165"/>
        <end position="1175"/>
    </location>
</feature>
<feature type="coiled-coil region" evidence="6">
    <location>
        <begin position="508"/>
        <end position="542"/>
    </location>
</feature>
<dbReference type="Proteomes" id="UP001175271">
    <property type="component" value="Unassembled WGS sequence"/>
</dbReference>
<feature type="coiled-coil region" evidence="6">
    <location>
        <begin position="7"/>
        <end position="62"/>
    </location>
</feature>
<comment type="similarity">
    <text evidence="2">Belongs to the PtdIns transfer protein family. PI transfer class IIA subfamily.</text>
</comment>
<evidence type="ECO:0000256" key="1">
    <source>
        <dbReference type="ARBA" id="ARBA00004184"/>
    </source>
</evidence>
<dbReference type="Gene3D" id="3.30.530.20">
    <property type="match status" value="1"/>
</dbReference>
<reference evidence="9" key="1">
    <citation type="submission" date="2023-06" db="EMBL/GenBank/DDBJ databases">
        <title>Genomic analysis of the entomopathogenic nematode Steinernema hermaphroditum.</title>
        <authorList>
            <person name="Schwarz E.M."/>
            <person name="Heppert J.K."/>
            <person name="Baniya A."/>
            <person name="Schwartz H.T."/>
            <person name="Tan C.-H."/>
            <person name="Antoshechkin I."/>
            <person name="Sternberg P.W."/>
            <person name="Goodrich-Blair H."/>
            <person name="Dillman A.R."/>
        </authorList>
    </citation>
    <scope>NUCLEOTIDE SEQUENCE</scope>
    <source>
        <strain evidence="9">PS9179</strain>
        <tissue evidence="9">Whole animal</tissue>
    </source>
</reference>
<sequence length="1694" mass="190733">MGTREECGELDERLEEAIIDKEIAEERCEQLQNEIKRLNLRIKELETDYDSLKTEMEGSEGHEAAVSSVQVKSLEEKNKRLYEGLLKMRDVASDHATRKGEAEKEIERLRTANAELGDQAETALCLLKQKDDTIAKLQEQVDALLASEQMIETLTERNHTLEDQITRLEEEIEELDSMNSVNEELFEAAKAVEKALRMEVDREVTANTELRAVIAARDNKILDLNKAIRKYRSKVEELDRKEIAEDQCEQLHDEITRLNQRIQELETGYDSVETDSEENEAESVEVQSLEEQNKQLQEELLKMRDLASDHDARRTAAETELERLRNQDAIEAKGLRWQIEKKEEEIVELKTAIRSKNEDLTMFKLRLDLANKKAESVTKKDDAKCQRLQQKVDDLVAHVSMIKTDYERTLDHLQNDLCLLEKENAELKKKSKSIWSRVLLSGVEDSCDPDSSTVTSGIHILAIKELEKVRCHLKWTNYRLRKVQGRTTRQLLEEMPELHLPNVVSGAYGLKEKRRDDIDSEVEQLRRELLNLDLESQRLFLNVGPTKQKDKKLHDAMVAEHNARCEDIKFRCARLWKKCRPGETLPVLLEINDSPKTDDTTTEDILSKWEQEVKESLETGARPDSEPLTSPAMLIKEYRILLPLTVEEYRIAQLYMIQKKSRIDSSGAGSGVEIITNRPYSGEGPGGSGQYTFKIYHIGSKIPGWIRSILPTAALEAHEEAWNAYPLTKTRYSCPLMDKFSIEVETKYYDDAGIQENVFGLTPEELKNRVVDVMDFVKDSVSSHDYCKEEDPKLYVSKKTNRGPLDDNWVETALAQKRPVMCAYKLCRVEFRYWGMQSRAERWIHDWALKGTMMRAHRQAWAWQDEWVDLTIEDIRKLEEEVAIHLSKVMAATNSDDAGDSDSESDIFFDCTDVSPVHSTKPSLIRWSSELLVNDGDSPPLTPRPGDNNSLLLIIVFQADVLSEKSSGSSQTKVTDTTTLKATIEQLVRSHYPQLKKRVHVLTVPCCVDSIANQIAALGQISPSFGAFHPSLALMLTADKQLLQRATRETIKRVNQKLADFEATELGRSFSGEIFVVGDSLGGLLMYEALAAQTRSHAPISRHSSSVSQQSSAHTTGPILENESLCDLDTETPGTWSLHEFNSSSSSSHHSSHLARPAPLKPYSRNLSAPPSATSTRMRFTLQAHEDLNNHDIPSLHFRPSHAFLLGCPLALVLMQRKMNGDGVDTLDCDQLFNLYYSLDPCAARIEPVLNAQLGYLPAAEIPRYQRFPLGDGRSIRFHPPLSAEDAALLWGSRRIDHMLYCPQSMVSLPSGALPNILHASYWESCDVASFILRQFVRADDGGAVQTAFGGATQITSPLPLNIDMGPAVWSRRRNKFKIANLAANHRANDVVCMEGHEQIVAARFAYGPMDIVVLSRENVTVYVCPYGGEWQFHTTAVTDAHGRLTVSLGQRLAVGIHSVKMVVKGDHSYLDLFVAVVPQRTKCVVFSVDGSLTGSVSVTGKDPRVRPGAVDVVRHWQQLGYLIIYVTARPDMQQRAVGAWLAQHNFPHAMLMFTPSFSTEPLRQKTQHLRHLIDMGLSVTAAYGSNKDIAVYSGAGLSADHIFCISHSSKRRGCVPIESYALHLDDLNQGKVALAQPVIESIMANGSSRGPVTSAPPRHPHIIQRARSFTPRSGKYELGPLAVVHKQKKHSHS</sequence>
<dbReference type="Pfam" id="PF02862">
    <property type="entry name" value="DDHD"/>
    <property type="match status" value="1"/>
</dbReference>
<dbReference type="PANTHER" id="PTHR10658:SF81">
    <property type="entry name" value="PROTEIN RETINAL DEGENERATION B"/>
    <property type="match status" value="1"/>
</dbReference>
<dbReference type="SUPFAM" id="SSF56784">
    <property type="entry name" value="HAD-like"/>
    <property type="match status" value="1"/>
</dbReference>
<comment type="subcellular location">
    <subcellularLocation>
        <location evidence="1">Endomembrane system</location>
        <topology evidence="1">Peripheral membrane protein</topology>
    </subcellularLocation>
</comment>
<dbReference type="GO" id="GO:0046872">
    <property type="term" value="F:metal ion binding"/>
    <property type="evidence" value="ECO:0007669"/>
    <property type="project" value="InterPro"/>
</dbReference>
<dbReference type="Pfam" id="PF24694">
    <property type="entry name" value="LNS2_PITM1-3"/>
    <property type="match status" value="1"/>
</dbReference>
<dbReference type="InterPro" id="IPR023214">
    <property type="entry name" value="HAD_sf"/>
</dbReference>
<dbReference type="PROSITE" id="PS51043">
    <property type="entry name" value="DDHD"/>
    <property type="match status" value="1"/>
</dbReference>
<dbReference type="GO" id="GO:0005737">
    <property type="term" value="C:cytoplasm"/>
    <property type="evidence" value="ECO:0007669"/>
    <property type="project" value="TreeGrafter"/>
</dbReference>
<dbReference type="PRINTS" id="PR00391">
    <property type="entry name" value="PITRANSFER"/>
</dbReference>
<dbReference type="InterPro" id="IPR055261">
    <property type="entry name" value="PI_transfer_N"/>
</dbReference>
<evidence type="ECO:0000256" key="2">
    <source>
        <dbReference type="ARBA" id="ARBA00010316"/>
    </source>
</evidence>
<evidence type="ECO:0000256" key="6">
    <source>
        <dbReference type="SAM" id="Coils"/>
    </source>
</evidence>
<feature type="coiled-coil region" evidence="6">
    <location>
        <begin position="221"/>
        <end position="359"/>
    </location>
</feature>
<dbReference type="FunFam" id="3.40.50.1000:FF:000173">
    <property type="entry name" value="Membrane-associated phosphatidylinositol transfer protein 2"/>
    <property type="match status" value="1"/>
</dbReference>
<proteinExistence type="inferred from homology"/>
<dbReference type="GO" id="GO:0035091">
    <property type="term" value="F:phosphatidylinositol binding"/>
    <property type="evidence" value="ECO:0007669"/>
    <property type="project" value="TreeGrafter"/>
</dbReference>
<accession>A0AA39I3T6</accession>
<dbReference type="GO" id="GO:0008526">
    <property type="term" value="F:phosphatidylinositol transfer activity"/>
    <property type="evidence" value="ECO:0007669"/>
    <property type="project" value="TreeGrafter"/>
</dbReference>
<keyword evidence="10" id="KW-1185">Reference proteome</keyword>
<dbReference type="FunFam" id="3.30.530.20:FF:000001">
    <property type="entry name" value="Phosphatidylinositol transfer protein membrane associated 2"/>
    <property type="match status" value="1"/>
</dbReference>
<dbReference type="PANTHER" id="PTHR10658">
    <property type="entry name" value="PHOSPHATIDYLINOSITOL TRANSFER PROTEIN"/>
    <property type="match status" value="1"/>
</dbReference>
<dbReference type="SUPFAM" id="SSF55961">
    <property type="entry name" value="Bet v1-like"/>
    <property type="match status" value="1"/>
</dbReference>
<feature type="coiled-coil region" evidence="6">
    <location>
        <begin position="99"/>
        <end position="188"/>
    </location>
</feature>
<feature type="region of interest" description="Disordered" evidence="7">
    <location>
        <begin position="1137"/>
        <end position="1175"/>
    </location>
</feature>
<dbReference type="EMBL" id="JAUCMV010000002">
    <property type="protein sequence ID" value="KAK0416264.1"/>
    <property type="molecule type" value="Genomic_DNA"/>
</dbReference>
<evidence type="ECO:0000313" key="9">
    <source>
        <dbReference type="EMBL" id="KAK0416264.1"/>
    </source>
</evidence>
<keyword evidence="6" id="KW-0175">Coiled coil</keyword>
<dbReference type="GO" id="GO:0008525">
    <property type="term" value="F:phosphatidylcholine transporter activity"/>
    <property type="evidence" value="ECO:0007669"/>
    <property type="project" value="TreeGrafter"/>
</dbReference>
<dbReference type="InterPro" id="IPR001666">
    <property type="entry name" value="PI_transfer"/>
</dbReference>
<dbReference type="InterPro" id="IPR004177">
    <property type="entry name" value="DDHD_dom"/>
</dbReference>
<name>A0AA39I3T6_9BILA</name>
<gene>
    <name evidence="9" type="ORF">QR680_012388</name>
</gene>
<evidence type="ECO:0000256" key="5">
    <source>
        <dbReference type="ARBA" id="ARBA00022837"/>
    </source>
</evidence>
<feature type="domain" description="DDHD" evidence="8">
    <location>
        <begin position="1196"/>
        <end position="1338"/>
    </location>
</feature>
<dbReference type="InterPro" id="IPR036412">
    <property type="entry name" value="HAD-like_sf"/>
</dbReference>
<dbReference type="Gene3D" id="3.40.50.1000">
    <property type="entry name" value="HAD superfamily/HAD-like"/>
    <property type="match status" value="1"/>
</dbReference>
<keyword evidence="4" id="KW-0597">Phosphoprotein</keyword>
<evidence type="ECO:0000313" key="10">
    <source>
        <dbReference type="Proteomes" id="UP001175271"/>
    </source>
</evidence>
<evidence type="ECO:0000256" key="4">
    <source>
        <dbReference type="ARBA" id="ARBA00022553"/>
    </source>
</evidence>
<dbReference type="InterPro" id="IPR023393">
    <property type="entry name" value="START-like_dom_sf"/>
</dbReference>